<feature type="compositionally biased region" description="Polar residues" evidence="1">
    <location>
        <begin position="75"/>
        <end position="88"/>
    </location>
</feature>
<keyword evidence="2" id="KW-0472">Membrane</keyword>
<keyword evidence="4" id="KW-1185">Reference proteome</keyword>
<feature type="transmembrane region" description="Helical" evidence="2">
    <location>
        <begin position="482"/>
        <end position="504"/>
    </location>
</feature>
<name>A0A9D4Q7U0_RHISA</name>
<evidence type="ECO:0000313" key="4">
    <source>
        <dbReference type="Proteomes" id="UP000821837"/>
    </source>
</evidence>
<comment type="caution">
    <text evidence="3">The sequence shown here is derived from an EMBL/GenBank/DDBJ whole genome shotgun (WGS) entry which is preliminary data.</text>
</comment>
<reference evidence="3" key="1">
    <citation type="journal article" date="2020" name="Cell">
        <title>Large-Scale Comparative Analyses of Tick Genomes Elucidate Their Genetic Diversity and Vector Capacities.</title>
        <authorList>
            <consortium name="Tick Genome and Microbiome Consortium (TIGMIC)"/>
            <person name="Jia N."/>
            <person name="Wang J."/>
            <person name="Shi W."/>
            <person name="Du L."/>
            <person name="Sun Y."/>
            <person name="Zhan W."/>
            <person name="Jiang J.F."/>
            <person name="Wang Q."/>
            <person name="Zhang B."/>
            <person name="Ji P."/>
            <person name="Bell-Sakyi L."/>
            <person name="Cui X.M."/>
            <person name="Yuan T.T."/>
            <person name="Jiang B.G."/>
            <person name="Yang W.F."/>
            <person name="Lam T.T."/>
            <person name="Chang Q.C."/>
            <person name="Ding S.J."/>
            <person name="Wang X.J."/>
            <person name="Zhu J.G."/>
            <person name="Ruan X.D."/>
            <person name="Zhao L."/>
            <person name="Wei J.T."/>
            <person name="Ye R.Z."/>
            <person name="Que T.C."/>
            <person name="Du C.H."/>
            <person name="Zhou Y.H."/>
            <person name="Cheng J.X."/>
            <person name="Dai P.F."/>
            <person name="Guo W.B."/>
            <person name="Han X.H."/>
            <person name="Huang E.J."/>
            <person name="Li L.F."/>
            <person name="Wei W."/>
            <person name="Gao Y.C."/>
            <person name="Liu J.Z."/>
            <person name="Shao H.Z."/>
            <person name="Wang X."/>
            <person name="Wang C.C."/>
            <person name="Yang T.C."/>
            <person name="Huo Q.B."/>
            <person name="Li W."/>
            <person name="Chen H.Y."/>
            <person name="Chen S.E."/>
            <person name="Zhou L.G."/>
            <person name="Ni X.B."/>
            <person name="Tian J.H."/>
            <person name="Sheng Y."/>
            <person name="Liu T."/>
            <person name="Pan Y.S."/>
            <person name="Xia L.Y."/>
            <person name="Li J."/>
            <person name="Zhao F."/>
            <person name="Cao W.C."/>
        </authorList>
    </citation>
    <scope>NUCLEOTIDE SEQUENCE</scope>
    <source>
        <strain evidence="3">Rsan-2018</strain>
    </source>
</reference>
<dbReference type="Proteomes" id="UP000821837">
    <property type="component" value="Unassembled WGS sequence"/>
</dbReference>
<evidence type="ECO:0000256" key="2">
    <source>
        <dbReference type="SAM" id="Phobius"/>
    </source>
</evidence>
<feature type="compositionally biased region" description="Low complexity" evidence="1">
    <location>
        <begin position="133"/>
        <end position="151"/>
    </location>
</feature>
<sequence>MSGSRKTPEQPQPVDKTWSALLVGGGVLLAVVVVGALFYLTAMGFKTSSPPGVKSGALRSGGGGADSARHDADTSEPSASATQTTTVRHINVVDVTRHKGAGELRNDSSDTASNASDSSTDSADKTKMPVKATSSTGSPRSGSNTTSSTSGVRMPGKPMTKTPLVCVFGSRIDWKMHFPDDGLCDLVFYDSLYGHPDNRFQTDVDNFTADLRRWLAAVATYNITERGLAVTSTEEAITLVVLRTHLGSRGDVGSKDCRITGSTVWGKPDAEQQPNISFPPSGSDDVCCSDSQEGALGYMLQRGSSFGESTRLLLSLSLAGRWYASVAGSKNKSSYAVGAKCKPFEFANGVNELDSRVTACTEQHYVAHVTRDERREVMSTYDENAGLAFVFDSEQTLYAKASGRHIVCKARNALKNVRPLGLAVFDAEFDDWSNTCTSWNKFGSYPLMRAARKAVNAAGVRNATRTLDCAQLPAEKRAWSCFIPYGIVFAFAVILIIGGIFTFMRQSYDTKNTEAAGEGEPSAASAVHLEANSASAPTNDTFDGLEALYTPFVCTVGLSLDFFNHTGLLREDGLCDYFIFHSTFVRDAEGHVDLWNGRNYTHAFRTFQAFAKVARKTSYGVAVTHRKSRDALRQLGTEVGVQEFVAYWSYGIHHHGVLDVDENRYSGLGNAFRYLQHAQEANNTLDTAKILLGCSMMLHEDSSLHHILIEELRVLHVDVLILTTHLMTSEEIGRMVVPPTALMSSHGGPPPAILDVAHHVWDADYLNHPTAICFTLTMAVLAYDVPAKTRVGAAYDKAPVQVPMKEMCTLRQVFPDFEHGWAVFDVDLADYDGTCNGAPRSFDRVHAIRETFNEYLKLGHSRPPTRSC</sequence>
<dbReference type="AlphaFoldDB" id="A0A9D4Q7U0"/>
<dbReference type="VEuPathDB" id="VectorBase:RSAN_046907"/>
<reference evidence="3" key="2">
    <citation type="submission" date="2021-09" db="EMBL/GenBank/DDBJ databases">
        <authorList>
            <person name="Jia N."/>
            <person name="Wang J."/>
            <person name="Shi W."/>
            <person name="Du L."/>
            <person name="Sun Y."/>
            <person name="Zhan W."/>
            <person name="Jiang J."/>
            <person name="Wang Q."/>
            <person name="Zhang B."/>
            <person name="Ji P."/>
            <person name="Sakyi L.B."/>
            <person name="Cui X."/>
            <person name="Yuan T."/>
            <person name="Jiang B."/>
            <person name="Yang W."/>
            <person name="Lam T.T.-Y."/>
            <person name="Chang Q."/>
            <person name="Ding S."/>
            <person name="Wang X."/>
            <person name="Zhu J."/>
            <person name="Ruan X."/>
            <person name="Zhao L."/>
            <person name="Wei J."/>
            <person name="Que T."/>
            <person name="Du C."/>
            <person name="Cheng J."/>
            <person name="Dai P."/>
            <person name="Han X."/>
            <person name="Huang E."/>
            <person name="Gao Y."/>
            <person name="Liu J."/>
            <person name="Shao H."/>
            <person name="Ye R."/>
            <person name="Li L."/>
            <person name="Wei W."/>
            <person name="Wang X."/>
            <person name="Wang C."/>
            <person name="Huo Q."/>
            <person name="Li W."/>
            <person name="Guo W."/>
            <person name="Chen H."/>
            <person name="Chen S."/>
            <person name="Zhou L."/>
            <person name="Zhou L."/>
            <person name="Ni X."/>
            <person name="Tian J."/>
            <person name="Zhou Y."/>
            <person name="Sheng Y."/>
            <person name="Liu T."/>
            <person name="Pan Y."/>
            <person name="Xia L."/>
            <person name="Li J."/>
            <person name="Zhao F."/>
            <person name="Cao W."/>
        </authorList>
    </citation>
    <scope>NUCLEOTIDE SEQUENCE</scope>
    <source>
        <strain evidence="3">Rsan-2018</strain>
        <tissue evidence="3">Larvae</tissue>
    </source>
</reference>
<feature type="transmembrane region" description="Helical" evidence="2">
    <location>
        <begin position="20"/>
        <end position="40"/>
    </location>
</feature>
<dbReference type="VEuPathDB" id="VectorBase:RSAN_034726"/>
<protein>
    <recommendedName>
        <fullName evidence="5">Transmembrane protein</fullName>
    </recommendedName>
</protein>
<keyword evidence="2" id="KW-0812">Transmembrane</keyword>
<feature type="compositionally biased region" description="Basic and acidic residues" evidence="1">
    <location>
        <begin position="95"/>
        <end position="108"/>
    </location>
</feature>
<evidence type="ECO:0000313" key="3">
    <source>
        <dbReference type="EMBL" id="KAH7969203.1"/>
    </source>
</evidence>
<proteinExistence type="predicted"/>
<dbReference type="EMBL" id="JABSTV010001248">
    <property type="protein sequence ID" value="KAH7969203.1"/>
    <property type="molecule type" value="Genomic_DNA"/>
</dbReference>
<feature type="region of interest" description="Disordered" evidence="1">
    <location>
        <begin position="49"/>
        <end position="158"/>
    </location>
</feature>
<feature type="compositionally biased region" description="Low complexity" evidence="1">
    <location>
        <begin position="109"/>
        <end position="121"/>
    </location>
</feature>
<evidence type="ECO:0008006" key="5">
    <source>
        <dbReference type="Google" id="ProtNLM"/>
    </source>
</evidence>
<organism evidence="3 4">
    <name type="scientific">Rhipicephalus sanguineus</name>
    <name type="common">Brown dog tick</name>
    <name type="synonym">Ixodes sanguineus</name>
    <dbReference type="NCBI Taxonomy" id="34632"/>
    <lineage>
        <taxon>Eukaryota</taxon>
        <taxon>Metazoa</taxon>
        <taxon>Ecdysozoa</taxon>
        <taxon>Arthropoda</taxon>
        <taxon>Chelicerata</taxon>
        <taxon>Arachnida</taxon>
        <taxon>Acari</taxon>
        <taxon>Parasitiformes</taxon>
        <taxon>Ixodida</taxon>
        <taxon>Ixodoidea</taxon>
        <taxon>Ixodidae</taxon>
        <taxon>Rhipicephalinae</taxon>
        <taxon>Rhipicephalus</taxon>
        <taxon>Rhipicephalus</taxon>
    </lineage>
</organism>
<evidence type="ECO:0000256" key="1">
    <source>
        <dbReference type="SAM" id="MobiDB-lite"/>
    </source>
</evidence>
<dbReference type="VEuPathDB" id="VectorBase:RSAN_039690"/>
<gene>
    <name evidence="3" type="ORF">HPB52_015872</name>
</gene>
<keyword evidence="2" id="KW-1133">Transmembrane helix</keyword>
<accession>A0A9D4Q7U0</accession>